<dbReference type="InParanoid" id="A0A5F8A3R4"/>
<gene>
    <name evidence="2" type="primary">TCEAL8</name>
</gene>
<evidence type="ECO:0000256" key="1">
    <source>
        <dbReference type="SAM" id="MobiDB-lite"/>
    </source>
</evidence>
<dbReference type="ExpressionAtlas" id="A0A5F8A3R4">
    <property type="expression patterns" value="baseline"/>
</dbReference>
<sequence length="211" mass="23984">MGGVTGDSSSVMTRLSRDQESTCAEVLIVQGLFPCSSSLLLEKEKSAQDPFRIFGFLGATQIEVREERGKSPESLQVSFCKGLIYSKRKLKILNMQKSCEENEGKPQNMPKAEEDRPLEDVPQEAEGNPQPSEEGISQEAEGNPRGEPNQPGQGFKEDTPVRHLNPEEMIRGVGELERLREEIRRVRNKFVMMHWKQRHSRSRPYPVCFRP</sequence>
<evidence type="ECO:0000313" key="2">
    <source>
        <dbReference type="Ensembl" id="ENSMMUP00000071563.1"/>
    </source>
</evidence>
<proteinExistence type="predicted"/>
<keyword evidence="3" id="KW-1185">Reference proteome</keyword>
<organism evidence="2 3">
    <name type="scientific">Macaca mulatta</name>
    <name type="common">Rhesus macaque</name>
    <dbReference type="NCBI Taxonomy" id="9544"/>
    <lineage>
        <taxon>Eukaryota</taxon>
        <taxon>Metazoa</taxon>
        <taxon>Chordata</taxon>
        <taxon>Craniata</taxon>
        <taxon>Vertebrata</taxon>
        <taxon>Euteleostomi</taxon>
        <taxon>Mammalia</taxon>
        <taxon>Eutheria</taxon>
        <taxon>Euarchontoglires</taxon>
        <taxon>Primates</taxon>
        <taxon>Haplorrhini</taxon>
        <taxon>Catarrhini</taxon>
        <taxon>Cercopithecidae</taxon>
        <taxon>Cercopithecinae</taxon>
        <taxon>Macaca</taxon>
    </lineage>
</organism>
<name>A0A5F8A3R4_MACMU</name>
<evidence type="ECO:0000313" key="3">
    <source>
        <dbReference type="Proteomes" id="UP000006718"/>
    </source>
</evidence>
<dbReference type="OMA" id="QTSCEEN"/>
<accession>A0A5F8A3R4</accession>
<reference evidence="3" key="1">
    <citation type="journal article" date="2007" name="Science">
        <title>Evolutionary and biomedical insights from the rhesus macaque genome.</title>
        <authorList>
            <person name="Gibbs R.A."/>
            <person name="Rogers J."/>
            <person name="Katze M.G."/>
            <person name="Bumgarner R."/>
            <person name="Weinstock G.M."/>
            <person name="Mardis E.R."/>
            <person name="Remington K.A."/>
            <person name="Strausberg R.L."/>
            <person name="Venter J.C."/>
            <person name="Wilson R.K."/>
            <person name="Batzer M.A."/>
            <person name="Bustamante C.D."/>
            <person name="Eichler E.E."/>
            <person name="Hahn M.W."/>
            <person name="Hardison R.C."/>
            <person name="Makova K.D."/>
            <person name="Miller W."/>
            <person name="Milosavljevic A."/>
            <person name="Palermo R.E."/>
            <person name="Siepel A."/>
            <person name="Sikela J.M."/>
            <person name="Attaway T."/>
            <person name="Bell S."/>
            <person name="Bernard K.E."/>
            <person name="Buhay C.J."/>
            <person name="Chandrabose M.N."/>
            <person name="Dao M."/>
            <person name="Davis C."/>
            <person name="Delehaunty K.D."/>
            <person name="Ding Y."/>
            <person name="Dinh H.H."/>
            <person name="Dugan-Rocha S."/>
            <person name="Fulton L.A."/>
            <person name="Gabisi R.A."/>
            <person name="Garner T.T."/>
            <person name="Godfrey J."/>
            <person name="Hawes A.C."/>
            <person name="Hernandez J."/>
            <person name="Hines S."/>
            <person name="Holder M."/>
            <person name="Hume J."/>
            <person name="Jhangiani S.N."/>
            <person name="Joshi V."/>
            <person name="Khan Z.M."/>
            <person name="Kirkness E.F."/>
            <person name="Cree A."/>
            <person name="Fowler R.G."/>
            <person name="Lee S."/>
            <person name="Lewis L.R."/>
            <person name="Li Z."/>
            <person name="Liu Y.-S."/>
            <person name="Moore S.M."/>
            <person name="Muzny D."/>
            <person name="Nazareth L.V."/>
            <person name="Ngo D.N."/>
            <person name="Okwuonu G.O."/>
            <person name="Pai G."/>
            <person name="Parker D."/>
            <person name="Paul H.A."/>
            <person name="Pfannkoch C."/>
            <person name="Pohl C.S."/>
            <person name="Rogers Y.-H.C."/>
            <person name="Ruiz S.J."/>
            <person name="Sabo A."/>
            <person name="Santibanez J."/>
            <person name="Schneider B.W."/>
            <person name="Smith S.M."/>
            <person name="Sodergren E."/>
            <person name="Svatek A.F."/>
            <person name="Utterback T.R."/>
            <person name="Vattathil S."/>
            <person name="Warren W."/>
            <person name="White C.S."/>
            <person name="Chinwalla A.T."/>
            <person name="Feng Y."/>
            <person name="Halpern A.L."/>
            <person name="Hillier L.W."/>
            <person name="Huang X."/>
            <person name="Minx P."/>
            <person name="Nelson J.O."/>
            <person name="Pepin K.H."/>
            <person name="Qin X."/>
            <person name="Sutton G.G."/>
            <person name="Venter E."/>
            <person name="Walenz B.P."/>
            <person name="Wallis J.W."/>
            <person name="Worley K.C."/>
            <person name="Yang S.-P."/>
            <person name="Jones S.M."/>
            <person name="Marra M.A."/>
            <person name="Rocchi M."/>
            <person name="Schein J.E."/>
            <person name="Baertsch R."/>
            <person name="Clarke L."/>
            <person name="Csuros M."/>
            <person name="Glasscock J."/>
            <person name="Harris R.A."/>
            <person name="Havlak P."/>
            <person name="Jackson A.R."/>
            <person name="Jiang H."/>
            <person name="Liu Y."/>
            <person name="Messina D.N."/>
            <person name="Shen Y."/>
            <person name="Song H.X.-Z."/>
            <person name="Wylie T."/>
            <person name="Zhang L."/>
            <person name="Birney E."/>
            <person name="Han K."/>
            <person name="Konkel M.K."/>
            <person name="Lee J."/>
            <person name="Smit A.F.A."/>
            <person name="Ullmer B."/>
            <person name="Wang H."/>
            <person name="Xing J."/>
            <person name="Burhans R."/>
            <person name="Cheng Z."/>
            <person name="Karro J.E."/>
            <person name="Ma J."/>
            <person name="Raney B."/>
            <person name="She X."/>
            <person name="Cox M.J."/>
            <person name="Demuth J.P."/>
            <person name="Dumas L.J."/>
            <person name="Han S.-G."/>
            <person name="Hopkins J."/>
            <person name="Karimpour-Fard A."/>
            <person name="Kim Y.H."/>
            <person name="Pollack J.R."/>
            <person name="Vinar T."/>
            <person name="Addo-Quaye C."/>
            <person name="Degenhardt J."/>
            <person name="Denby A."/>
            <person name="Hubisz M.J."/>
            <person name="Indap A."/>
            <person name="Kosiol C."/>
            <person name="Lahn B.T."/>
            <person name="Lawson H.A."/>
            <person name="Marklein A."/>
            <person name="Nielsen R."/>
            <person name="Vallender E.J."/>
            <person name="Clark A.G."/>
            <person name="Ferguson B."/>
            <person name="Hernandez R.D."/>
            <person name="Hirani K."/>
            <person name="Kehrer-Sawatzki H."/>
            <person name="Kolb J."/>
            <person name="Patil S."/>
            <person name="Pu L.-L."/>
            <person name="Ren Y."/>
            <person name="Smith D.G."/>
            <person name="Wheeler D.A."/>
            <person name="Schenck I."/>
            <person name="Ball E.V."/>
            <person name="Chen R."/>
            <person name="Cooper D.N."/>
            <person name="Giardine B."/>
            <person name="Hsu F."/>
            <person name="Kent W.J."/>
            <person name="Lesk A."/>
            <person name="Nelson D.L."/>
            <person name="O'brien W.E."/>
            <person name="Pruefer K."/>
            <person name="Stenson P.D."/>
            <person name="Wallace J.C."/>
            <person name="Ke H."/>
            <person name="Liu X.-M."/>
            <person name="Wang P."/>
            <person name="Xiang A.P."/>
            <person name="Yang F."/>
            <person name="Barber G.P."/>
            <person name="Haussler D."/>
            <person name="Karolchik D."/>
            <person name="Kern A.D."/>
            <person name="Kuhn R.M."/>
            <person name="Smith K.E."/>
            <person name="Zwieg A.S."/>
        </authorList>
    </citation>
    <scope>NUCLEOTIDE SEQUENCE [LARGE SCALE GENOMIC DNA]</scope>
    <source>
        <strain evidence="3">17573</strain>
    </source>
</reference>
<dbReference type="Bgee" id="ENSMMUG00000052429">
    <property type="expression patterns" value="Expressed in fibroblast and 22 other cell types or tissues"/>
</dbReference>
<feature type="compositionally biased region" description="Basic and acidic residues" evidence="1">
    <location>
        <begin position="155"/>
        <end position="170"/>
    </location>
</feature>
<dbReference type="Proteomes" id="UP000006718">
    <property type="component" value="Chromosome X"/>
</dbReference>
<dbReference type="AlphaFoldDB" id="A0A5F8A3R4"/>
<dbReference type="GeneTree" id="ENSGT00950000183164"/>
<reference evidence="2" key="3">
    <citation type="submission" date="2025-08" db="UniProtKB">
        <authorList>
            <consortium name="Ensembl"/>
        </authorList>
    </citation>
    <scope>IDENTIFICATION</scope>
    <source>
        <strain evidence="2">17573</strain>
    </source>
</reference>
<dbReference type="Ensembl" id="ENSMMUT00000097377.1">
    <property type="protein sequence ID" value="ENSMMUP00000071563.1"/>
    <property type="gene ID" value="ENSMMUG00000052429.1"/>
</dbReference>
<dbReference type="Pfam" id="PF04538">
    <property type="entry name" value="BEX"/>
    <property type="match status" value="1"/>
</dbReference>
<dbReference type="FunCoup" id="A0A5F8A3R4">
    <property type="interactions" value="13"/>
</dbReference>
<feature type="region of interest" description="Disordered" evidence="1">
    <location>
        <begin position="98"/>
        <end position="170"/>
    </location>
</feature>
<dbReference type="VEuPathDB" id="HostDB:ENSMMUG00000052429"/>
<reference evidence="2" key="4">
    <citation type="submission" date="2025-09" db="UniProtKB">
        <authorList>
            <consortium name="Ensembl"/>
        </authorList>
    </citation>
    <scope>IDENTIFICATION</scope>
    <source>
        <strain evidence="2">17573</strain>
    </source>
</reference>
<reference evidence="2" key="2">
    <citation type="submission" date="2019-01" db="EMBL/GenBank/DDBJ databases">
        <authorList>
            <person name="Graves T."/>
            <person name="Eichler E.E."/>
            <person name="Wilson R.K."/>
        </authorList>
    </citation>
    <scope>NUCLEOTIDE SEQUENCE [LARGE SCALE GENOMIC DNA]</scope>
    <source>
        <strain evidence="2">17573</strain>
    </source>
</reference>
<protein>
    <submittedName>
        <fullName evidence="2">Transcription elongation factor A like 8</fullName>
    </submittedName>
</protein>
<dbReference type="InterPro" id="IPR021156">
    <property type="entry name" value="TF_A-like/BEX"/>
</dbReference>